<organism evidence="10 11">
    <name type="scientific">Halolactibacillus halophilus</name>
    <dbReference type="NCBI Taxonomy" id="306540"/>
    <lineage>
        <taxon>Bacteria</taxon>
        <taxon>Bacillati</taxon>
        <taxon>Bacillota</taxon>
        <taxon>Bacilli</taxon>
        <taxon>Bacillales</taxon>
        <taxon>Bacillaceae</taxon>
        <taxon>Halolactibacillus</taxon>
    </lineage>
</organism>
<dbReference type="AlphaFoldDB" id="A0A1I5R9V2"/>
<feature type="transmembrane region" description="Helical" evidence="6">
    <location>
        <begin position="184"/>
        <end position="207"/>
    </location>
</feature>
<dbReference type="GO" id="GO:0005886">
    <property type="term" value="C:plasma membrane"/>
    <property type="evidence" value="ECO:0007669"/>
    <property type="project" value="UniProtKB-SubCell"/>
</dbReference>
<dbReference type="InterPro" id="IPR018461">
    <property type="entry name" value="Na/H_Antiport_NhaC-like_C"/>
</dbReference>
<dbReference type="EMBL" id="BJWI01000031">
    <property type="protein sequence ID" value="GEM02293.1"/>
    <property type="molecule type" value="Genomic_DNA"/>
</dbReference>
<feature type="domain" description="Putative Na+/H+ antiporter N-terminal" evidence="8">
    <location>
        <begin position="6"/>
        <end position="89"/>
    </location>
</feature>
<feature type="transmembrane region" description="Helical" evidence="6">
    <location>
        <begin position="62"/>
        <end position="84"/>
    </location>
</feature>
<feature type="transmembrane region" description="Helical" evidence="6">
    <location>
        <begin position="325"/>
        <end position="345"/>
    </location>
</feature>
<evidence type="ECO:0000313" key="11">
    <source>
        <dbReference type="Proteomes" id="UP000242243"/>
    </source>
</evidence>
<feature type="transmembrane region" description="Helical" evidence="6">
    <location>
        <begin position="96"/>
        <end position="124"/>
    </location>
</feature>
<keyword evidence="2" id="KW-1003">Cell membrane</keyword>
<name>A0A1I5R9V2_9BACI</name>
<feature type="transmembrane region" description="Helical" evidence="6">
    <location>
        <begin position="6"/>
        <end position="25"/>
    </location>
</feature>
<evidence type="ECO:0000259" key="8">
    <source>
        <dbReference type="Pfam" id="PF13726"/>
    </source>
</evidence>
<feature type="transmembrane region" description="Helical" evidence="6">
    <location>
        <begin position="285"/>
        <end position="305"/>
    </location>
</feature>
<feature type="transmembrane region" description="Helical" evidence="6">
    <location>
        <begin position="418"/>
        <end position="435"/>
    </location>
</feature>
<accession>A0A1I5R9V2</accession>
<proteinExistence type="predicted"/>
<evidence type="ECO:0000313" key="12">
    <source>
        <dbReference type="Proteomes" id="UP000321547"/>
    </source>
</evidence>
<evidence type="ECO:0000256" key="6">
    <source>
        <dbReference type="SAM" id="Phobius"/>
    </source>
</evidence>
<evidence type="ECO:0000256" key="3">
    <source>
        <dbReference type="ARBA" id="ARBA00022692"/>
    </source>
</evidence>
<dbReference type="RefSeq" id="WP_089832844.1">
    <property type="nucleotide sequence ID" value="NZ_BJWI01000031.1"/>
</dbReference>
<comment type="subcellular location">
    <subcellularLocation>
        <location evidence="1">Cell membrane</location>
        <topology evidence="1">Multi-pass membrane protein</topology>
    </subcellularLocation>
</comment>
<keyword evidence="5 6" id="KW-0472">Membrane</keyword>
<dbReference type="STRING" id="306540.SAMN05421839_12814"/>
<keyword evidence="12" id="KW-1185">Reference proteome</keyword>
<dbReference type="Pfam" id="PF13726">
    <property type="entry name" value="Na_H_antiport_2"/>
    <property type="match status" value="1"/>
</dbReference>
<feature type="transmembrane region" description="Helical" evidence="6">
    <location>
        <begin position="240"/>
        <end position="273"/>
    </location>
</feature>
<keyword evidence="4 6" id="KW-1133">Transmembrane helix</keyword>
<dbReference type="PANTHER" id="PTHR37821:SF1">
    <property type="entry name" value="AMINO ACID TRANSPORTER YUIF-RELATED"/>
    <property type="match status" value="1"/>
</dbReference>
<evidence type="ECO:0000259" key="7">
    <source>
        <dbReference type="Pfam" id="PF03553"/>
    </source>
</evidence>
<evidence type="ECO:0000313" key="9">
    <source>
        <dbReference type="EMBL" id="GEM02293.1"/>
    </source>
</evidence>
<evidence type="ECO:0000256" key="2">
    <source>
        <dbReference type="ARBA" id="ARBA00022475"/>
    </source>
</evidence>
<reference evidence="9 12" key="2">
    <citation type="submission" date="2019-07" db="EMBL/GenBank/DDBJ databases">
        <title>Whole genome shotgun sequence of Halolactibacillus halophilus NBRC 100868.</title>
        <authorList>
            <person name="Hosoyama A."/>
            <person name="Uohara A."/>
            <person name="Ohji S."/>
            <person name="Ichikawa N."/>
        </authorList>
    </citation>
    <scope>NUCLEOTIDE SEQUENCE [LARGE SCALE GENOMIC DNA]</scope>
    <source>
        <strain evidence="9 12">NBRC 100868</strain>
    </source>
</reference>
<dbReference type="InterPro" id="IPR052576">
    <property type="entry name" value="AA_Transporter-Related"/>
</dbReference>
<sequence length="436" mass="46525">MLEWVVLIAVLSLVTFSLLRVHVLLALILSGIIAGLVAGLSFIDALSLFIEGMGGDQAKTALSYILLGGFAVAINYSGITMSLVNILTRHLSNKRGVLLLSIAFISSLSQNVVPIHIAFIPLLIPPLLALFDRMQLDRRAVASALTFGLEAPYIMVPVGFGLIFQQVIQENMKLSGQAITLGEVSLAMLIPGLGMIVGLLVSIFITYRKPRELTVKGYEPAFYSPNEQDSRFTIKHTFTLASIALALIIQIFSGELIIGALTGILAMFVFGVVPYRELDRVMTEGIKMMATIGFVMIVAGGFSHLLKEVGAVDALITQTEQFFSLSKVILILILLLVGLVITIGIGSSFATIPILAVLYVPFGLQMGLSSMAIAVLIGTAGALGDAGSPVSDTTLGPTSGLNADGKHDHIWDTCVPTFMHYNIPLIIFGLIGALIL</sequence>
<gene>
    <name evidence="9" type="ORF">HHA03_18250</name>
    <name evidence="10" type="ORF">SAMN05421839_12814</name>
</gene>
<dbReference type="EMBL" id="FOXC01000028">
    <property type="protein sequence ID" value="SFP55318.1"/>
    <property type="molecule type" value="Genomic_DNA"/>
</dbReference>
<dbReference type="InterPro" id="IPR032813">
    <property type="entry name" value="Na_H_antiport_N"/>
</dbReference>
<evidence type="ECO:0000313" key="10">
    <source>
        <dbReference type="EMBL" id="SFP55318.1"/>
    </source>
</evidence>
<dbReference type="Proteomes" id="UP000321547">
    <property type="component" value="Unassembled WGS sequence"/>
</dbReference>
<feature type="domain" description="Na+/H+ antiporter NhaC-like C-terminal" evidence="7">
    <location>
        <begin position="145"/>
        <end position="430"/>
    </location>
</feature>
<evidence type="ECO:0000256" key="4">
    <source>
        <dbReference type="ARBA" id="ARBA00022989"/>
    </source>
</evidence>
<dbReference type="Proteomes" id="UP000242243">
    <property type="component" value="Unassembled WGS sequence"/>
</dbReference>
<dbReference type="PANTHER" id="PTHR37821">
    <property type="entry name" value="AMINO ACID TRANSPORTER YUIF-RELATED"/>
    <property type="match status" value="1"/>
</dbReference>
<dbReference type="Pfam" id="PF03553">
    <property type="entry name" value="Na_H_antiporter"/>
    <property type="match status" value="1"/>
</dbReference>
<feature type="transmembrane region" description="Helical" evidence="6">
    <location>
        <begin position="32"/>
        <end position="50"/>
    </location>
</feature>
<evidence type="ECO:0000256" key="5">
    <source>
        <dbReference type="ARBA" id="ARBA00023136"/>
    </source>
</evidence>
<dbReference type="OrthoDB" id="9772446at2"/>
<keyword evidence="3 6" id="KW-0812">Transmembrane</keyword>
<evidence type="ECO:0000256" key="1">
    <source>
        <dbReference type="ARBA" id="ARBA00004651"/>
    </source>
</evidence>
<reference evidence="10 11" key="1">
    <citation type="submission" date="2016-10" db="EMBL/GenBank/DDBJ databases">
        <authorList>
            <person name="de Groot N.N."/>
        </authorList>
    </citation>
    <scope>NUCLEOTIDE SEQUENCE [LARGE SCALE GENOMIC DNA]</scope>
    <source>
        <strain evidence="10 11">DSM 17073</strain>
    </source>
</reference>
<protein>
    <submittedName>
        <fullName evidence="9">Sodium:proton antiporter</fullName>
    </submittedName>
</protein>
<feature type="transmembrane region" description="Helical" evidence="6">
    <location>
        <begin position="144"/>
        <end position="164"/>
    </location>
</feature>
<feature type="transmembrane region" description="Helical" evidence="6">
    <location>
        <begin position="357"/>
        <end position="383"/>
    </location>
</feature>